<name>I0KD29_9BACT</name>
<dbReference type="PATRIC" id="fig|1166018.3.peg.980"/>
<dbReference type="AlphaFoldDB" id="I0KD29"/>
<accession>I0KD29</accession>
<dbReference type="KEGG" id="fae:FAES_4032"/>
<dbReference type="EMBL" id="HE796683">
    <property type="protein sequence ID" value="CCH02032.1"/>
    <property type="molecule type" value="Genomic_DNA"/>
</dbReference>
<dbReference type="HOGENOM" id="CLU_640408_0_0_10"/>
<dbReference type="eggNOG" id="ENOG5030BPW">
    <property type="taxonomic scope" value="Bacteria"/>
</dbReference>
<evidence type="ECO:0000313" key="1">
    <source>
        <dbReference type="EMBL" id="CCH02032.1"/>
    </source>
</evidence>
<organism evidence="1 2">
    <name type="scientific">Fibrella aestuarina BUZ 2</name>
    <dbReference type="NCBI Taxonomy" id="1166018"/>
    <lineage>
        <taxon>Bacteria</taxon>
        <taxon>Pseudomonadati</taxon>
        <taxon>Bacteroidota</taxon>
        <taxon>Cytophagia</taxon>
        <taxon>Cytophagales</taxon>
        <taxon>Spirosomataceae</taxon>
        <taxon>Fibrella</taxon>
    </lineage>
</organism>
<gene>
    <name evidence="1" type="ORF">FAES_4032</name>
</gene>
<evidence type="ECO:0000313" key="2">
    <source>
        <dbReference type="Proteomes" id="UP000011058"/>
    </source>
</evidence>
<sequence>MLRVFDNFPIQTASYQTPMKLFFEEWAGQQRFSNNVSSLFGESFICYKNGAYRAALMFSYLGFFTVVKEVIIKSTKPNLPYVPQSRWDKIISDLRKDEHWERAVFEELVNSSAAIFNINEDIRQQVRYWKDRRNDCAHFKSNNIDYYHVDALWSFIKSNIYKITVEGGKETLLEKFRRHFDESITPPNSDITPLVKLIDESVVLADMESFWIELFSILEEYNSFPSFNTGSFGFEYLVESVMKNCNSNTGETIIDFVRKSELDLELIYKSPDKINYFNYTSSEVREIWRNRIIENKYMGFIVYGALLRNRLIPYNEIEEANKHIFYHFDDYRPTDESTHMALSANGFGDVIFKIAIEQDKLKTWYSLIQPRADMIAYYVENYSLKLETVKAICDMYTREKYSRWLGERLEKMFRNNPTKKQEFHAIASENGFTIPSKLM</sequence>
<keyword evidence="2" id="KW-1185">Reference proteome</keyword>
<protein>
    <submittedName>
        <fullName evidence="1">Uncharacterized protein</fullName>
    </submittedName>
</protein>
<dbReference type="Proteomes" id="UP000011058">
    <property type="component" value="Chromosome"/>
</dbReference>
<reference evidence="1 2" key="1">
    <citation type="journal article" date="2012" name="J. Bacteriol.">
        <title>Genome Sequence of Fibrella aestuarina BUZ 2T, a Filamentous Marine Bacterium.</title>
        <authorList>
            <person name="Filippini M."/>
            <person name="Qi W."/>
            <person name="Blom J."/>
            <person name="Goesmann A."/>
            <person name="Smits T.H."/>
            <person name="Bagheri H.C."/>
        </authorList>
    </citation>
    <scope>NUCLEOTIDE SEQUENCE [LARGE SCALE GENOMIC DNA]</scope>
    <source>
        <strain evidence="2">BUZ 2T</strain>
    </source>
</reference>
<proteinExistence type="predicted"/>